<keyword evidence="1" id="KW-0472">Membrane</keyword>
<feature type="transmembrane region" description="Helical" evidence="1">
    <location>
        <begin position="257"/>
        <end position="275"/>
    </location>
</feature>
<keyword evidence="3" id="KW-0378">Hydrolase</keyword>
<keyword evidence="1" id="KW-0812">Transmembrane</keyword>
<keyword evidence="4" id="KW-1185">Reference proteome</keyword>
<dbReference type="GO" id="GO:0004175">
    <property type="term" value="F:endopeptidase activity"/>
    <property type="evidence" value="ECO:0007669"/>
    <property type="project" value="UniProtKB-ARBA"/>
</dbReference>
<dbReference type="AlphaFoldDB" id="A0A1I2I8A4"/>
<proteinExistence type="predicted"/>
<sequence length="294" mass="32086">METVRVLVRRNPLVAFFALAFGISWMAWTPYILGNTGLDWEPDFRLPTGVAGQLVGMLPGAYLGPLGAAFIVTSLVEGRAGLRQWAKRLVRWRVGWRWYVAVLLLVPATIVLATLVVPGAVDGLSVPGWQVAAAFLPLLAVQIITTAAAEEPGWRDFALPRLQERYGPLFGTTVLGVLWGCWHLPLFLTEWGGTEKSWTHPVLFVLSCIPLSFVMTWIFNRTGQSLPIVMFFHAAINTTYSLVWAEVFTTLDGGDVNLVNLIGATAASVILLVVTGGRLGLQTRHAEPESAHAA</sequence>
<protein>
    <submittedName>
        <fullName evidence="3">CAAX protease self-immunity</fullName>
    </submittedName>
</protein>
<dbReference type="GO" id="GO:0080120">
    <property type="term" value="P:CAAX-box protein maturation"/>
    <property type="evidence" value="ECO:0007669"/>
    <property type="project" value="UniProtKB-ARBA"/>
</dbReference>
<evidence type="ECO:0000313" key="3">
    <source>
        <dbReference type="EMBL" id="SFF37800.1"/>
    </source>
</evidence>
<dbReference type="GO" id="GO:0006508">
    <property type="term" value="P:proteolysis"/>
    <property type="evidence" value="ECO:0007669"/>
    <property type="project" value="UniProtKB-KW"/>
</dbReference>
<evidence type="ECO:0000259" key="2">
    <source>
        <dbReference type="Pfam" id="PF02517"/>
    </source>
</evidence>
<feature type="transmembrane region" description="Helical" evidence="1">
    <location>
        <begin position="200"/>
        <end position="219"/>
    </location>
</feature>
<feature type="transmembrane region" description="Helical" evidence="1">
    <location>
        <begin position="96"/>
        <end position="117"/>
    </location>
</feature>
<feature type="transmembrane region" description="Helical" evidence="1">
    <location>
        <begin position="169"/>
        <end position="188"/>
    </location>
</feature>
<dbReference type="STRING" id="35752.SAMN05421541_109356"/>
<dbReference type="InterPro" id="IPR003675">
    <property type="entry name" value="Rce1/LyrA-like_dom"/>
</dbReference>
<dbReference type="Pfam" id="PF02517">
    <property type="entry name" value="Rce1-like"/>
    <property type="match status" value="1"/>
</dbReference>
<keyword evidence="1" id="KW-1133">Transmembrane helix</keyword>
<name>A0A1I2I8A4_9ACTN</name>
<feature type="transmembrane region" description="Helical" evidence="1">
    <location>
        <begin position="129"/>
        <end position="149"/>
    </location>
</feature>
<keyword evidence="3" id="KW-0645">Protease</keyword>
<dbReference type="PANTHER" id="PTHR35797:SF1">
    <property type="entry name" value="PROTEASE"/>
    <property type="match status" value="1"/>
</dbReference>
<evidence type="ECO:0000313" key="4">
    <source>
        <dbReference type="Proteomes" id="UP000199645"/>
    </source>
</evidence>
<dbReference type="EMBL" id="FONV01000009">
    <property type="protein sequence ID" value="SFF37800.1"/>
    <property type="molecule type" value="Genomic_DNA"/>
</dbReference>
<accession>A0A1I2I8A4</accession>
<evidence type="ECO:0000256" key="1">
    <source>
        <dbReference type="SAM" id="Phobius"/>
    </source>
</evidence>
<feature type="domain" description="CAAX prenyl protease 2/Lysostaphin resistance protein A-like" evidence="2">
    <location>
        <begin position="134"/>
        <end position="238"/>
    </location>
</feature>
<gene>
    <name evidence="3" type="ORF">SAMN05421541_109356</name>
</gene>
<dbReference type="PANTHER" id="PTHR35797">
    <property type="entry name" value="PROTEASE-RELATED"/>
    <property type="match status" value="1"/>
</dbReference>
<feature type="transmembrane region" description="Helical" evidence="1">
    <location>
        <begin position="226"/>
        <end position="245"/>
    </location>
</feature>
<organism evidence="3 4">
    <name type="scientific">Actinoplanes philippinensis</name>
    <dbReference type="NCBI Taxonomy" id="35752"/>
    <lineage>
        <taxon>Bacteria</taxon>
        <taxon>Bacillati</taxon>
        <taxon>Actinomycetota</taxon>
        <taxon>Actinomycetes</taxon>
        <taxon>Micromonosporales</taxon>
        <taxon>Micromonosporaceae</taxon>
        <taxon>Actinoplanes</taxon>
    </lineage>
</organism>
<feature type="transmembrane region" description="Helical" evidence="1">
    <location>
        <begin position="12"/>
        <end position="33"/>
    </location>
</feature>
<reference evidence="3 4" key="1">
    <citation type="submission" date="2016-10" db="EMBL/GenBank/DDBJ databases">
        <authorList>
            <person name="de Groot N.N."/>
        </authorList>
    </citation>
    <scope>NUCLEOTIDE SEQUENCE [LARGE SCALE GENOMIC DNA]</scope>
    <source>
        <strain evidence="3 4">DSM 43019</strain>
    </source>
</reference>
<dbReference type="Proteomes" id="UP000199645">
    <property type="component" value="Unassembled WGS sequence"/>
</dbReference>
<dbReference type="InterPro" id="IPR042150">
    <property type="entry name" value="MmRce1-like"/>
</dbReference>
<feature type="transmembrane region" description="Helical" evidence="1">
    <location>
        <begin position="53"/>
        <end position="76"/>
    </location>
</feature>
<dbReference type="RefSeq" id="WP_203779455.1">
    <property type="nucleotide sequence ID" value="NZ_BOMT01000052.1"/>
</dbReference>